<dbReference type="EMBL" id="UINC01061915">
    <property type="protein sequence ID" value="SVB87999.1"/>
    <property type="molecule type" value="Genomic_DNA"/>
</dbReference>
<gene>
    <name evidence="1" type="ORF">METZ01_LOCUS240853</name>
</gene>
<organism evidence="1">
    <name type="scientific">marine metagenome</name>
    <dbReference type="NCBI Taxonomy" id="408172"/>
    <lineage>
        <taxon>unclassified sequences</taxon>
        <taxon>metagenomes</taxon>
        <taxon>ecological metagenomes</taxon>
    </lineage>
</organism>
<accession>A0A382HLB7</accession>
<feature type="non-terminal residue" evidence="1">
    <location>
        <position position="58"/>
    </location>
</feature>
<evidence type="ECO:0000313" key="1">
    <source>
        <dbReference type="EMBL" id="SVB87999.1"/>
    </source>
</evidence>
<sequence>MIIQQKLIKIGDRVIIDDKEWKVAEIKENLVTLYHENVEGSGQTILMSPAEVKDILSS</sequence>
<proteinExistence type="predicted"/>
<protein>
    <submittedName>
        <fullName evidence="1">Uncharacterized protein</fullName>
    </submittedName>
</protein>
<dbReference type="AlphaFoldDB" id="A0A382HLB7"/>
<name>A0A382HLB7_9ZZZZ</name>
<reference evidence="1" key="1">
    <citation type="submission" date="2018-05" db="EMBL/GenBank/DDBJ databases">
        <authorList>
            <person name="Lanie J.A."/>
            <person name="Ng W.-L."/>
            <person name="Kazmierczak K.M."/>
            <person name="Andrzejewski T.M."/>
            <person name="Davidsen T.M."/>
            <person name="Wayne K.J."/>
            <person name="Tettelin H."/>
            <person name="Glass J.I."/>
            <person name="Rusch D."/>
            <person name="Podicherti R."/>
            <person name="Tsui H.-C.T."/>
            <person name="Winkler M.E."/>
        </authorList>
    </citation>
    <scope>NUCLEOTIDE SEQUENCE</scope>
</reference>